<name>A0A9P6QL56_9FUNG</name>
<sequence length="119" mass="14252">DESSCLRLPRIQDFWSLLASSLLRETHFETIFENTTHHYPLPLWAFLPILILQMHEEEYTHTGYREQLCMRLVRCEPVRARNRPLDRSIFTTQTTKLLAVKKSFLVFSKTFGYERFKQS</sequence>
<keyword evidence="2" id="KW-1185">Reference proteome</keyword>
<dbReference type="AlphaFoldDB" id="A0A9P6QL56"/>
<comment type="caution">
    <text evidence="1">The sequence shown here is derived from an EMBL/GenBank/DDBJ whole genome shotgun (WGS) entry which is preliminary data.</text>
</comment>
<feature type="non-terminal residue" evidence="1">
    <location>
        <position position="1"/>
    </location>
</feature>
<organism evidence="1 2">
    <name type="scientific">Linnemannia gamsii</name>
    <dbReference type="NCBI Taxonomy" id="64522"/>
    <lineage>
        <taxon>Eukaryota</taxon>
        <taxon>Fungi</taxon>
        <taxon>Fungi incertae sedis</taxon>
        <taxon>Mucoromycota</taxon>
        <taxon>Mortierellomycotina</taxon>
        <taxon>Mortierellomycetes</taxon>
        <taxon>Mortierellales</taxon>
        <taxon>Mortierellaceae</taxon>
        <taxon>Linnemannia</taxon>
    </lineage>
</organism>
<reference evidence="1" key="1">
    <citation type="journal article" date="2020" name="Fungal Divers.">
        <title>Resolving the Mortierellaceae phylogeny through synthesis of multi-gene phylogenetics and phylogenomics.</title>
        <authorList>
            <person name="Vandepol N."/>
            <person name="Liber J."/>
            <person name="Desiro A."/>
            <person name="Na H."/>
            <person name="Kennedy M."/>
            <person name="Barry K."/>
            <person name="Grigoriev I.V."/>
            <person name="Miller A.N."/>
            <person name="O'Donnell K."/>
            <person name="Stajich J.E."/>
            <person name="Bonito G."/>
        </authorList>
    </citation>
    <scope>NUCLEOTIDE SEQUENCE</scope>
    <source>
        <strain evidence="1">NVP60</strain>
    </source>
</reference>
<proteinExistence type="predicted"/>
<evidence type="ECO:0000313" key="2">
    <source>
        <dbReference type="Proteomes" id="UP000823405"/>
    </source>
</evidence>
<accession>A0A9P6QL56</accession>
<gene>
    <name evidence="1" type="ORF">BGZ97_011429</name>
</gene>
<dbReference type="EMBL" id="JAAAIN010006413">
    <property type="protein sequence ID" value="KAG0270797.1"/>
    <property type="molecule type" value="Genomic_DNA"/>
</dbReference>
<feature type="non-terminal residue" evidence="1">
    <location>
        <position position="119"/>
    </location>
</feature>
<dbReference type="Proteomes" id="UP000823405">
    <property type="component" value="Unassembled WGS sequence"/>
</dbReference>
<evidence type="ECO:0000313" key="1">
    <source>
        <dbReference type="EMBL" id="KAG0270797.1"/>
    </source>
</evidence>
<protein>
    <submittedName>
        <fullName evidence="1">Uncharacterized protein</fullName>
    </submittedName>
</protein>